<feature type="domain" description="EF-hand" evidence="5">
    <location>
        <begin position="572"/>
        <end position="607"/>
    </location>
</feature>
<dbReference type="InterPro" id="IPR018247">
    <property type="entry name" value="EF_Hand_1_Ca_BS"/>
</dbReference>
<keyword evidence="4" id="KW-0106">Calcium</keyword>
<keyword evidence="1" id="KW-0343">GTPase activation</keyword>
<dbReference type="PANTHER" id="PTHR24113">
    <property type="entry name" value="RAN GTPASE-ACTIVATING PROTEIN 1"/>
    <property type="match status" value="1"/>
</dbReference>
<dbReference type="SUPFAM" id="SSF52047">
    <property type="entry name" value="RNI-like"/>
    <property type="match status" value="2"/>
</dbReference>
<organism evidence="6">
    <name type="scientific">Eutreptiella gymnastica</name>
    <dbReference type="NCBI Taxonomy" id="73025"/>
    <lineage>
        <taxon>Eukaryota</taxon>
        <taxon>Discoba</taxon>
        <taxon>Euglenozoa</taxon>
        <taxon>Euglenida</taxon>
        <taxon>Spirocuta</taxon>
        <taxon>Euglenophyceae</taxon>
        <taxon>Eutreptiales</taxon>
        <taxon>Eutreptiaceae</taxon>
        <taxon>Eutreptiella</taxon>
    </lineage>
</organism>
<dbReference type="PROSITE" id="PS50222">
    <property type="entry name" value="EF_HAND_2"/>
    <property type="match status" value="1"/>
</dbReference>
<dbReference type="InterPro" id="IPR032675">
    <property type="entry name" value="LRR_dom_sf"/>
</dbReference>
<dbReference type="Pfam" id="PF13499">
    <property type="entry name" value="EF-hand_7"/>
    <property type="match status" value="1"/>
</dbReference>
<sequence>MSDDGVMVLIQGLKQNRSVEILDLSDNNIKDSGAIAIASILQHNTTLQSIILGNNKIRKTGAAAMADALAHNKRLKKLNMSGNRLRDAGATALVEMLRVNTTLQHVNVSRNEINVAGGKAFADVLKANTTLQALNLANNLLGEAVVEFGPALTRNSTLMELDLENNMITAEHATRLGDSLLQVSLMTVNLSNNHLGDEGTKPILDSFKERSTLRYLDISNTGITAKCMDEVAILLRLCPQMETLQVDGNKIGTEGVTVLAATIKENQSLTSLNLDKCGMDSMSTTALALALHNNPLFTSLTISGNKIGDEGCRGLCYALKRMTMLQNLDLSNNEITDAMKQELASVFVNNTRLAYIPMHGNPIAASLVNAVISRRVAFQTLEQMDNNTTVLAAATPLNATSMKRAPSILPQVRAGSPSVLKATQLSMSTDLEASAMKNALVQLAVSSHPDYDPTSSHASQITPLRTQYAMQQEDEERAKTTYPPLIPPKTSLEHPYYPSFGRGRFSNGSMIQCPGEVVPYTVANSLGPKPVAKWCDQLSTSDAMFASALRRVHKSNPYLERQLEVNVGGLLVTERQLRDAFNELDVDGNGWLDRGEFEQLFQTFENFGVQAIEKMRSNAERYKVMDDHKLTFDEFCMMMLSVAQR</sequence>
<evidence type="ECO:0000313" key="6">
    <source>
        <dbReference type="EMBL" id="CAE0812657.1"/>
    </source>
</evidence>
<dbReference type="GO" id="GO:0005829">
    <property type="term" value="C:cytosol"/>
    <property type="evidence" value="ECO:0007669"/>
    <property type="project" value="TreeGrafter"/>
</dbReference>
<dbReference type="AlphaFoldDB" id="A0A7S4D1X8"/>
<dbReference type="InterPro" id="IPR002048">
    <property type="entry name" value="EF_hand_dom"/>
</dbReference>
<evidence type="ECO:0000256" key="4">
    <source>
        <dbReference type="ARBA" id="ARBA00022837"/>
    </source>
</evidence>
<dbReference type="GO" id="GO:0005096">
    <property type="term" value="F:GTPase activator activity"/>
    <property type="evidence" value="ECO:0007669"/>
    <property type="project" value="UniProtKB-KW"/>
</dbReference>
<keyword evidence="2" id="KW-0433">Leucine-rich repeat</keyword>
<dbReference type="CDD" id="cd00051">
    <property type="entry name" value="EFh"/>
    <property type="match status" value="1"/>
</dbReference>
<evidence type="ECO:0000256" key="1">
    <source>
        <dbReference type="ARBA" id="ARBA00022468"/>
    </source>
</evidence>
<dbReference type="GO" id="GO:0005634">
    <property type="term" value="C:nucleus"/>
    <property type="evidence" value="ECO:0007669"/>
    <property type="project" value="TreeGrafter"/>
</dbReference>
<dbReference type="Gene3D" id="1.10.238.10">
    <property type="entry name" value="EF-hand"/>
    <property type="match status" value="1"/>
</dbReference>
<evidence type="ECO:0000256" key="3">
    <source>
        <dbReference type="ARBA" id="ARBA00022737"/>
    </source>
</evidence>
<protein>
    <recommendedName>
        <fullName evidence="5">EF-hand domain-containing protein</fullName>
    </recommendedName>
</protein>
<accession>A0A7S4D1X8</accession>
<dbReference type="SMART" id="SM00368">
    <property type="entry name" value="LRR_RI"/>
    <property type="match status" value="11"/>
</dbReference>
<proteinExistence type="predicted"/>
<dbReference type="EMBL" id="HBJA01067653">
    <property type="protein sequence ID" value="CAE0812657.1"/>
    <property type="molecule type" value="Transcribed_RNA"/>
</dbReference>
<evidence type="ECO:0000256" key="2">
    <source>
        <dbReference type="ARBA" id="ARBA00022614"/>
    </source>
</evidence>
<name>A0A7S4D1X8_9EUGL</name>
<dbReference type="GO" id="GO:0031267">
    <property type="term" value="F:small GTPase binding"/>
    <property type="evidence" value="ECO:0007669"/>
    <property type="project" value="TreeGrafter"/>
</dbReference>
<dbReference type="PANTHER" id="PTHR24113:SF12">
    <property type="entry name" value="RAN GTPASE-ACTIVATING PROTEIN 1"/>
    <property type="match status" value="1"/>
</dbReference>
<dbReference type="Gene3D" id="3.80.10.10">
    <property type="entry name" value="Ribonuclease Inhibitor"/>
    <property type="match status" value="3"/>
</dbReference>
<dbReference type="SMART" id="SM00054">
    <property type="entry name" value="EFh"/>
    <property type="match status" value="1"/>
</dbReference>
<dbReference type="GO" id="GO:0048471">
    <property type="term" value="C:perinuclear region of cytoplasm"/>
    <property type="evidence" value="ECO:0007669"/>
    <property type="project" value="TreeGrafter"/>
</dbReference>
<dbReference type="Pfam" id="PF13516">
    <property type="entry name" value="LRR_6"/>
    <property type="match status" value="8"/>
</dbReference>
<dbReference type="InterPro" id="IPR027038">
    <property type="entry name" value="RanGap"/>
</dbReference>
<dbReference type="PROSITE" id="PS00018">
    <property type="entry name" value="EF_HAND_1"/>
    <property type="match status" value="1"/>
</dbReference>
<dbReference type="SUPFAM" id="SSF47473">
    <property type="entry name" value="EF-hand"/>
    <property type="match status" value="1"/>
</dbReference>
<dbReference type="GO" id="GO:0005509">
    <property type="term" value="F:calcium ion binding"/>
    <property type="evidence" value="ECO:0007669"/>
    <property type="project" value="InterPro"/>
</dbReference>
<dbReference type="InterPro" id="IPR011992">
    <property type="entry name" value="EF-hand-dom_pair"/>
</dbReference>
<gene>
    <name evidence="6" type="ORF">EGYM00163_LOCUS23807</name>
</gene>
<dbReference type="GO" id="GO:0006913">
    <property type="term" value="P:nucleocytoplasmic transport"/>
    <property type="evidence" value="ECO:0007669"/>
    <property type="project" value="TreeGrafter"/>
</dbReference>
<keyword evidence="3" id="KW-0677">Repeat</keyword>
<dbReference type="InterPro" id="IPR001611">
    <property type="entry name" value="Leu-rich_rpt"/>
</dbReference>
<reference evidence="6" key="1">
    <citation type="submission" date="2021-01" db="EMBL/GenBank/DDBJ databases">
        <authorList>
            <person name="Corre E."/>
            <person name="Pelletier E."/>
            <person name="Niang G."/>
            <person name="Scheremetjew M."/>
            <person name="Finn R."/>
            <person name="Kale V."/>
            <person name="Holt S."/>
            <person name="Cochrane G."/>
            <person name="Meng A."/>
            <person name="Brown T."/>
            <person name="Cohen L."/>
        </authorList>
    </citation>
    <scope>NUCLEOTIDE SEQUENCE</scope>
    <source>
        <strain evidence="6">CCMP1594</strain>
    </source>
</reference>
<evidence type="ECO:0000259" key="5">
    <source>
        <dbReference type="PROSITE" id="PS50222"/>
    </source>
</evidence>